<dbReference type="AlphaFoldDB" id="A0A932MMQ4"/>
<dbReference type="Proteomes" id="UP000782312">
    <property type="component" value="Unassembled WGS sequence"/>
</dbReference>
<protein>
    <submittedName>
        <fullName evidence="1">Uncharacterized protein</fullName>
    </submittedName>
</protein>
<organism evidence="1 2">
    <name type="scientific">Tectimicrobiota bacterium</name>
    <dbReference type="NCBI Taxonomy" id="2528274"/>
    <lineage>
        <taxon>Bacteria</taxon>
        <taxon>Pseudomonadati</taxon>
        <taxon>Nitrospinota/Tectimicrobiota group</taxon>
        <taxon>Candidatus Tectimicrobiota</taxon>
    </lineage>
</organism>
<accession>A0A932MMQ4</accession>
<reference evidence="1" key="1">
    <citation type="submission" date="2020-07" db="EMBL/GenBank/DDBJ databases">
        <title>Huge and variable diversity of episymbiotic CPR bacteria and DPANN archaea in groundwater ecosystems.</title>
        <authorList>
            <person name="He C.Y."/>
            <person name="Keren R."/>
            <person name="Whittaker M."/>
            <person name="Farag I.F."/>
            <person name="Doudna J."/>
            <person name="Cate J.H.D."/>
            <person name="Banfield J.F."/>
        </authorList>
    </citation>
    <scope>NUCLEOTIDE SEQUENCE</scope>
    <source>
        <strain evidence="1">NC_groundwater_763_Ag_S-0.2um_68_21</strain>
    </source>
</reference>
<evidence type="ECO:0000313" key="2">
    <source>
        <dbReference type="Proteomes" id="UP000782312"/>
    </source>
</evidence>
<evidence type="ECO:0000313" key="1">
    <source>
        <dbReference type="EMBL" id="MBI3127900.1"/>
    </source>
</evidence>
<dbReference type="EMBL" id="JACPUR010000020">
    <property type="protein sequence ID" value="MBI3127900.1"/>
    <property type="molecule type" value="Genomic_DNA"/>
</dbReference>
<name>A0A932MMQ4_UNCTE</name>
<gene>
    <name evidence="1" type="ORF">HYZ11_09875</name>
</gene>
<sequence>MAASNYRQIGEGIVAEVGAVANIGRVHLYQRYAADLAKYLDFFRWTAPDGRSQVRGWVLTREAAREGLGSAASSQPGGFVPAGVNRRAHTFLLFGVMGLEDGTGSELAFQDLVEAVCDRFRDNRALRLLDAQGAPKVATLERLQPPRVDAVEARRFGAVLCHAAEIRIEAVERIARG</sequence>
<proteinExistence type="predicted"/>
<comment type="caution">
    <text evidence="1">The sequence shown here is derived from an EMBL/GenBank/DDBJ whole genome shotgun (WGS) entry which is preliminary data.</text>
</comment>